<proteinExistence type="predicted"/>
<gene>
    <name evidence="1" type="ORF">ACFQNJ_08295</name>
</gene>
<dbReference type="EC" id="3.1.4.-" evidence="1"/>
<name>A0ABW2R8W3_9BURK</name>
<reference evidence="2" key="1">
    <citation type="journal article" date="2019" name="Int. J. Syst. Evol. Microbiol.">
        <title>The Global Catalogue of Microorganisms (GCM) 10K type strain sequencing project: providing services to taxonomists for standard genome sequencing and annotation.</title>
        <authorList>
            <consortium name="The Broad Institute Genomics Platform"/>
            <consortium name="The Broad Institute Genome Sequencing Center for Infectious Disease"/>
            <person name="Wu L."/>
            <person name="Ma J."/>
        </authorList>
    </citation>
    <scope>NUCLEOTIDE SEQUENCE [LARGE SCALE GENOMIC DNA]</scope>
    <source>
        <strain evidence="2">CCUG 54518</strain>
    </source>
</reference>
<dbReference type="Gene3D" id="1.10.3210.10">
    <property type="entry name" value="Hypothetical protein af1432"/>
    <property type="match status" value="1"/>
</dbReference>
<protein>
    <submittedName>
        <fullName evidence="1">HD-GYP domain-containing protein</fullName>
        <ecNumber evidence="1">3.1.4.-</ecNumber>
    </submittedName>
</protein>
<organism evidence="1 2">
    <name type="scientific">Hydrogenophaga bisanensis</name>
    <dbReference type="NCBI Taxonomy" id="439611"/>
    <lineage>
        <taxon>Bacteria</taxon>
        <taxon>Pseudomonadati</taxon>
        <taxon>Pseudomonadota</taxon>
        <taxon>Betaproteobacteria</taxon>
        <taxon>Burkholderiales</taxon>
        <taxon>Comamonadaceae</taxon>
        <taxon>Hydrogenophaga</taxon>
    </lineage>
</organism>
<keyword evidence="1" id="KW-0378">Hydrolase</keyword>
<keyword evidence="2" id="KW-1185">Reference proteome</keyword>
<accession>A0ABW2R8W3</accession>
<dbReference type="Pfam" id="PF13487">
    <property type="entry name" value="HD_5"/>
    <property type="match status" value="1"/>
</dbReference>
<dbReference type="RefSeq" id="WP_382255930.1">
    <property type="nucleotide sequence ID" value="NZ_JBHTBX010000004.1"/>
</dbReference>
<dbReference type="EMBL" id="JBHTBX010000004">
    <property type="protein sequence ID" value="MFC7434509.1"/>
    <property type="molecule type" value="Genomic_DNA"/>
</dbReference>
<dbReference type="PANTHER" id="PTHR43155:SF2">
    <property type="entry name" value="CYCLIC DI-GMP PHOSPHODIESTERASE PA4108"/>
    <property type="match status" value="1"/>
</dbReference>
<dbReference type="GO" id="GO:0016787">
    <property type="term" value="F:hydrolase activity"/>
    <property type="evidence" value="ECO:0007669"/>
    <property type="project" value="UniProtKB-KW"/>
</dbReference>
<evidence type="ECO:0000313" key="1">
    <source>
        <dbReference type="EMBL" id="MFC7434509.1"/>
    </source>
</evidence>
<sequence length="403" mass="44649">MLVPLPHDQIEIDTPVPVTIRDGRGQLLLRSGEVVRNERERELLYLHGPHVDASEYKAWLYEYTTKLDRLLRSDSNLSDIAKARLPSDFRRHGPASEADDPVTAWPDLHHAVTLLQRQVSGTQDLIQRLDQVEQRMQALLEAEPDRSLFMIVQLLQDPQVGYCAAHALATAAAVTMLAQALVLPQPEQQAMRRAALTMNIGISRLLDERANRPLPVSAAQQQALDEHPLRSMVLLHRLGITDNTWLDLVRDHHEMPDGSGYPARKRGLPLTQQVLRLCDAMFEHHSQRPGITAGTGNLPPAARTLMLDDAGKPHALGAAWLRRLGLYLPGSFVQLANGEIAAVVRRGAKATAPRLLSLVSRQGSPLGEPMSRDGADPDHEVRSVVPRASVKVNIDPRKLLARI</sequence>
<comment type="caution">
    <text evidence="1">The sequence shown here is derived from an EMBL/GenBank/DDBJ whole genome shotgun (WGS) entry which is preliminary data.</text>
</comment>
<dbReference type="PANTHER" id="PTHR43155">
    <property type="entry name" value="CYCLIC DI-GMP PHOSPHODIESTERASE PA4108-RELATED"/>
    <property type="match status" value="1"/>
</dbReference>
<evidence type="ECO:0000313" key="2">
    <source>
        <dbReference type="Proteomes" id="UP001596495"/>
    </source>
</evidence>
<dbReference type="SUPFAM" id="SSF109604">
    <property type="entry name" value="HD-domain/PDEase-like"/>
    <property type="match status" value="1"/>
</dbReference>
<dbReference type="Proteomes" id="UP001596495">
    <property type="component" value="Unassembled WGS sequence"/>
</dbReference>